<name>A0ACB6FV45_9PLEO</name>
<keyword evidence="2" id="KW-1185">Reference proteome</keyword>
<comment type="caution">
    <text evidence="1">The sequence shown here is derived from an EMBL/GenBank/DDBJ whole genome shotgun (WGS) entry which is preliminary data.</text>
</comment>
<organism evidence="1 2">
    <name type="scientific">Alternaria gaisen</name>
    <dbReference type="NCBI Taxonomy" id="167740"/>
    <lineage>
        <taxon>Eukaryota</taxon>
        <taxon>Fungi</taxon>
        <taxon>Dikarya</taxon>
        <taxon>Ascomycota</taxon>
        <taxon>Pezizomycotina</taxon>
        <taxon>Dothideomycetes</taxon>
        <taxon>Pleosporomycetidae</taxon>
        <taxon>Pleosporales</taxon>
        <taxon>Pleosporineae</taxon>
        <taxon>Pleosporaceae</taxon>
        <taxon>Alternaria</taxon>
        <taxon>Alternaria sect. Alternaria</taxon>
    </lineage>
</organism>
<gene>
    <name evidence="1" type="ORF">AG0111_0g2922</name>
</gene>
<reference evidence="1 2" key="1">
    <citation type="journal article" date="2019" name="bioRxiv">
        <title>Genomics, evolutionary history and diagnostics of the Alternaria alternata species group including apple and Asian pear pathotypes.</title>
        <authorList>
            <person name="Armitage A.D."/>
            <person name="Cockerton H.M."/>
            <person name="Sreenivasaprasad S."/>
            <person name="Woodhall J.W."/>
            <person name="Lane C.R."/>
            <person name="Harrison R.J."/>
            <person name="Clarkson J.P."/>
        </authorList>
    </citation>
    <scope>NUCLEOTIDE SEQUENCE [LARGE SCALE GENOMIC DNA]</scope>
    <source>
        <strain evidence="1 2">FERA 650</strain>
    </source>
</reference>
<evidence type="ECO:0000313" key="1">
    <source>
        <dbReference type="EMBL" id="KAB2108307.1"/>
    </source>
</evidence>
<proteinExistence type="predicted"/>
<accession>A0ACB6FV45</accession>
<protein>
    <submittedName>
        <fullName evidence="1">Uncharacterized protein</fullName>
    </submittedName>
</protein>
<sequence>MKASSVLTALVTLLPLINALPTKSSLAETAKSIFERQASCTDITCIKDTDCYGNRCGNCNVDIGYCTCPPEAEGGPC</sequence>
<dbReference type="EMBL" id="PDWZ02000002">
    <property type="protein sequence ID" value="KAB2108307.1"/>
    <property type="molecule type" value="Genomic_DNA"/>
</dbReference>
<dbReference type="Proteomes" id="UP000293547">
    <property type="component" value="Unassembled WGS sequence"/>
</dbReference>
<evidence type="ECO:0000313" key="2">
    <source>
        <dbReference type="Proteomes" id="UP000293547"/>
    </source>
</evidence>